<dbReference type="Pfam" id="PF01408">
    <property type="entry name" value="GFO_IDH_MocA"/>
    <property type="match status" value="1"/>
</dbReference>
<dbReference type="InterPro" id="IPR036291">
    <property type="entry name" value="NAD(P)-bd_dom_sf"/>
</dbReference>
<keyword evidence="2" id="KW-0560">Oxidoreductase</keyword>
<dbReference type="PANTHER" id="PTHR43708">
    <property type="entry name" value="CONSERVED EXPRESSED OXIDOREDUCTASE (EUROFUNG)"/>
    <property type="match status" value="1"/>
</dbReference>
<dbReference type="Gene3D" id="3.30.360.10">
    <property type="entry name" value="Dihydrodipicolinate Reductase, domain 2"/>
    <property type="match status" value="1"/>
</dbReference>
<name>A0ABR8WL17_9FLAO</name>
<dbReference type="SUPFAM" id="SSF51735">
    <property type="entry name" value="NAD(P)-binding Rossmann-fold domains"/>
    <property type="match status" value="1"/>
</dbReference>
<comment type="similarity">
    <text evidence="1">Belongs to the Gfo/Idh/MocA family.</text>
</comment>
<gene>
    <name evidence="5" type="ORF">H9628_04560</name>
</gene>
<dbReference type="EMBL" id="JACSPS010000002">
    <property type="protein sequence ID" value="MBD8017735.1"/>
    <property type="molecule type" value="Genomic_DNA"/>
</dbReference>
<comment type="caution">
    <text evidence="5">The sequence shown here is derived from an EMBL/GenBank/DDBJ whole genome shotgun (WGS) entry which is preliminary data.</text>
</comment>
<dbReference type="InterPro" id="IPR055170">
    <property type="entry name" value="GFO_IDH_MocA-like_dom"/>
</dbReference>
<dbReference type="InterPro" id="IPR000683">
    <property type="entry name" value="Gfo/Idh/MocA-like_OxRdtase_N"/>
</dbReference>
<accession>A0ABR8WL17</accession>
<dbReference type="RefSeq" id="WP_251832948.1">
    <property type="nucleotide sequence ID" value="NZ_JACSPS010000002.1"/>
</dbReference>
<proteinExistence type="inferred from homology"/>
<evidence type="ECO:0000256" key="2">
    <source>
        <dbReference type="ARBA" id="ARBA00023002"/>
    </source>
</evidence>
<dbReference type="Pfam" id="PF22725">
    <property type="entry name" value="GFO_IDH_MocA_C3"/>
    <property type="match status" value="1"/>
</dbReference>
<feature type="domain" description="Gfo/Idh/MocA-like oxidoreductase N-terminal" evidence="3">
    <location>
        <begin position="4"/>
        <end position="120"/>
    </location>
</feature>
<dbReference type="SUPFAM" id="SSF55347">
    <property type="entry name" value="Glyceraldehyde-3-phosphate dehydrogenase-like, C-terminal domain"/>
    <property type="match status" value="1"/>
</dbReference>
<dbReference type="Proteomes" id="UP000626242">
    <property type="component" value="Unassembled WGS sequence"/>
</dbReference>
<reference evidence="5 6" key="1">
    <citation type="submission" date="2020-08" db="EMBL/GenBank/DDBJ databases">
        <title>A Genomic Blueprint of the Chicken Gut Microbiome.</title>
        <authorList>
            <person name="Gilroy R."/>
            <person name="Ravi A."/>
            <person name="Getino M."/>
            <person name="Pursley I."/>
            <person name="Horton D.L."/>
            <person name="Alikhan N.-F."/>
            <person name="Baker D."/>
            <person name="Gharbi K."/>
            <person name="Hall N."/>
            <person name="Watson M."/>
            <person name="Adriaenssens E.M."/>
            <person name="Foster-Nyarko E."/>
            <person name="Jarju S."/>
            <person name="Secka A."/>
            <person name="Antonio M."/>
            <person name="Oren A."/>
            <person name="Chaudhuri R."/>
            <person name="La Ragione R.M."/>
            <person name="Hildebrand F."/>
            <person name="Pallen M.J."/>
        </authorList>
    </citation>
    <scope>NUCLEOTIDE SEQUENCE [LARGE SCALE GENOMIC DNA]</scope>
    <source>
        <strain evidence="5 6">Sa1CVA4</strain>
    </source>
</reference>
<keyword evidence="6" id="KW-1185">Reference proteome</keyword>
<evidence type="ECO:0000256" key="1">
    <source>
        <dbReference type="ARBA" id="ARBA00010928"/>
    </source>
</evidence>
<dbReference type="Gene3D" id="3.40.50.720">
    <property type="entry name" value="NAD(P)-binding Rossmann-like Domain"/>
    <property type="match status" value="1"/>
</dbReference>
<dbReference type="PANTHER" id="PTHR43708:SF5">
    <property type="entry name" value="CONSERVED EXPRESSED OXIDOREDUCTASE (EUROFUNG)-RELATED"/>
    <property type="match status" value="1"/>
</dbReference>
<protein>
    <submittedName>
        <fullName evidence="5">Gfo/Idh/MocA family oxidoreductase</fullName>
    </submittedName>
</protein>
<evidence type="ECO:0000313" key="6">
    <source>
        <dbReference type="Proteomes" id="UP000626242"/>
    </source>
</evidence>
<organism evidence="5 6">
    <name type="scientific">Kaistella pullorum</name>
    <dbReference type="NCBI Taxonomy" id="2763074"/>
    <lineage>
        <taxon>Bacteria</taxon>
        <taxon>Pseudomonadati</taxon>
        <taxon>Bacteroidota</taxon>
        <taxon>Flavobacteriia</taxon>
        <taxon>Flavobacteriales</taxon>
        <taxon>Weeksellaceae</taxon>
        <taxon>Chryseobacterium group</taxon>
        <taxon>Kaistella</taxon>
    </lineage>
</organism>
<sequence length="350" mass="38994">MQQFKVGLCAFGMSGKVFHAPFLKQHPNFLLSAIVERTKNESREKYPDATIYRSVEEMLSDSDVDIVVVNTPVQTHFEFAKKALQAGKNLIVEKPFTVSVAEAAELSSLARAHQKFISVYQNRRFDRDFLQVKKVIASEKLGALKEVEIRFDRFRTTPGTKDHKENPALPGAGALHDLGSHLIDQTMVLFGPPTSVFADVFTMKEQAAANDYFDILLRYKNGLRVRLKSTVFAKESAYAYILHGSRGSFLQMRSDAQEQELIAGAAPLGQDWQQILETADGILIYEDSNGAHRVNTTSEPGNYMDYFDAIAHHLVAAKPLPSPASEVILNMRIIEAALKSAETGAFVRLE</sequence>
<feature type="domain" description="GFO/IDH/MocA-like oxidoreductase" evidence="4">
    <location>
        <begin position="129"/>
        <end position="249"/>
    </location>
</feature>
<evidence type="ECO:0000313" key="5">
    <source>
        <dbReference type="EMBL" id="MBD8017735.1"/>
    </source>
</evidence>
<evidence type="ECO:0000259" key="3">
    <source>
        <dbReference type="Pfam" id="PF01408"/>
    </source>
</evidence>
<dbReference type="InterPro" id="IPR051317">
    <property type="entry name" value="Gfo/Idh/MocA_oxidoreduct"/>
</dbReference>
<evidence type="ECO:0000259" key="4">
    <source>
        <dbReference type="Pfam" id="PF22725"/>
    </source>
</evidence>